<dbReference type="Pfam" id="PF01794">
    <property type="entry name" value="Ferric_reduct"/>
    <property type="match status" value="1"/>
</dbReference>
<evidence type="ECO:0000256" key="1">
    <source>
        <dbReference type="ARBA" id="ARBA00004141"/>
    </source>
</evidence>
<reference evidence="9" key="1">
    <citation type="submission" date="2019-03" db="EMBL/GenBank/DDBJ databases">
        <title>Lake Tanganyika Metagenome-Assembled Genomes (MAGs).</title>
        <authorList>
            <person name="Tran P."/>
        </authorList>
    </citation>
    <scope>NUCLEOTIDE SEQUENCE</scope>
    <source>
        <strain evidence="9">M_DeepCast_50m_m2_156</strain>
    </source>
</reference>
<dbReference type="PANTHER" id="PTHR36964">
    <property type="entry name" value="PROTEIN-METHIONINE-SULFOXIDE REDUCTASE HEME-BINDING SUBUNIT MSRQ"/>
    <property type="match status" value="1"/>
</dbReference>
<evidence type="ECO:0000256" key="4">
    <source>
        <dbReference type="ARBA" id="ARBA00022989"/>
    </source>
</evidence>
<dbReference type="GO" id="GO:0010181">
    <property type="term" value="F:FMN binding"/>
    <property type="evidence" value="ECO:0007669"/>
    <property type="project" value="TreeGrafter"/>
</dbReference>
<evidence type="ECO:0000256" key="6">
    <source>
        <dbReference type="ARBA" id="ARBA00023136"/>
    </source>
</evidence>
<keyword evidence="5" id="KW-0408">Iron</keyword>
<evidence type="ECO:0000256" key="3">
    <source>
        <dbReference type="ARBA" id="ARBA00022692"/>
    </source>
</evidence>
<keyword evidence="6 7" id="KW-0472">Membrane</keyword>
<feature type="transmembrane region" description="Helical" evidence="7">
    <location>
        <begin position="106"/>
        <end position="129"/>
    </location>
</feature>
<accession>A0A8T4C7X7</accession>
<evidence type="ECO:0000256" key="2">
    <source>
        <dbReference type="ARBA" id="ARBA00022448"/>
    </source>
</evidence>
<feature type="transmembrane region" description="Helical" evidence="7">
    <location>
        <begin position="39"/>
        <end position="62"/>
    </location>
</feature>
<feature type="domain" description="Ferric oxidoreductase" evidence="8">
    <location>
        <begin position="42"/>
        <end position="152"/>
    </location>
</feature>
<comment type="subcellular location">
    <subcellularLocation>
        <location evidence="1">Membrane</location>
        <topology evidence="1">Multi-pass membrane protein</topology>
    </subcellularLocation>
</comment>
<keyword evidence="2" id="KW-0813">Transport</keyword>
<name>A0A8T4C7X7_9ARCH</name>
<feature type="transmembrane region" description="Helical" evidence="7">
    <location>
        <begin position="9"/>
        <end position="27"/>
    </location>
</feature>
<feature type="transmembrane region" description="Helical" evidence="7">
    <location>
        <begin position="141"/>
        <end position="158"/>
    </location>
</feature>
<evidence type="ECO:0000259" key="8">
    <source>
        <dbReference type="Pfam" id="PF01794"/>
    </source>
</evidence>
<comment type="caution">
    <text evidence="9">The sequence shown here is derived from an EMBL/GenBank/DDBJ whole genome shotgun (WGS) entry which is preliminary data.</text>
</comment>
<evidence type="ECO:0000313" key="10">
    <source>
        <dbReference type="Proteomes" id="UP000774699"/>
    </source>
</evidence>
<dbReference type="GO" id="GO:0016679">
    <property type="term" value="F:oxidoreductase activity, acting on diphenols and related substances as donors"/>
    <property type="evidence" value="ECO:0007669"/>
    <property type="project" value="TreeGrafter"/>
</dbReference>
<keyword evidence="4 7" id="KW-1133">Transmembrane helix</keyword>
<evidence type="ECO:0000313" key="9">
    <source>
        <dbReference type="EMBL" id="MBM3282551.1"/>
    </source>
</evidence>
<dbReference type="GO" id="GO:0005886">
    <property type="term" value="C:plasma membrane"/>
    <property type="evidence" value="ECO:0007669"/>
    <property type="project" value="TreeGrafter"/>
</dbReference>
<dbReference type="EMBL" id="VGJJ01000043">
    <property type="protein sequence ID" value="MBM3282551.1"/>
    <property type="molecule type" value="Genomic_DNA"/>
</dbReference>
<gene>
    <name evidence="9" type="ORF">FJY86_04410</name>
</gene>
<dbReference type="PANTHER" id="PTHR36964:SF1">
    <property type="entry name" value="PROTEIN-METHIONINE-SULFOXIDE REDUCTASE HEME-BINDING SUBUNIT MSRQ"/>
    <property type="match status" value="1"/>
</dbReference>
<keyword evidence="3 7" id="KW-0812">Transmembrane</keyword>
<organism evidence="9 10">
    <name type="scientific">Candidatus Iainarchaeum sp</name>
    <dbReference type="NCBI Taxonomy" id="3101447"/>
    <lineage>
        <taxon>Archaea</taxon>
        <taxon>Candidatus Iainarchaeota</taxon>
        <taxon>Candidatus Iainarchaeia</taxon>
        <taxon>Candidatus Iainarchaeales</taxon>
        <taxon>Candidatus Iainarchaeaceae</taxon>
        <taxon>Candidatus Iainarchaeum</taxon>
    </lineage>
</organism>
<feature type="transmembrane region" description="Helical" evidence="7">
    <location>
        <begin position="74"/>
        <end position="94"/>
    </location>
</feature>
<dbReference type="InterPro" id="IPR022837">
    <property type="entry name" value="MsrQ-like"/>
</dbReference>
<dbReference type="InterPro" id="IPR013130">
    <property type="entry name" value="Fe3_Rdtase_TM_dom"/>
</dbReference>
<evidence type="ECO:0000256" key="7">
    <source>
        <dbReference type="SAM" id="Phobius"/>
    </source>
</evidence>
<protein>
    <recommendedName>
        <fullName evidence="8">Ferric oxidoreductase domain-containing protein</fullName>
    </recommendedName>
</protein>
<proteinExistence type="predicted"/>
<dbReference type="GO" id="GO:0020037">
    <property type="term" value="F:heme binding"/>
    <property type="evidence" value="ECO:0007669"/>
    <property type="project" value="TreeGrafter"/>
</dbReference>
<dbReference type="Proteomes" id="UP000774699">
    <property type="component" value="Unassembled WGS sequence"/>
</dbReference>
<sequence>MKRMQKGSLLFWLIMIGIVLLSVYESFFTLSTSVVFTRLFALIAFFLLCVALAIGPLVTFWPTVFGAWMEPRRAVGLSAFIFMLAYYFLVIVNRFDFDFSMVFSDIQYWIAVPAMAIFGLLAFTSTDFAVRKLGFGNWKKIQRLVYGAFILTLGHFYLSQTGVIVILANGGAFLNLAEAGLWVMACM</sequence>
<dbReference type="AlphaFoldDB" id="A0A8T4C7X7"/>
<evidence type="ECO:0000256" key="5">
    <source>
        <dbReference type="ARBA" id="ARBA00023004"/>
    </source>
</evidence>